<name>A0A023D5T9_ACIMT</name>
<gene>
    <name evidence="2" type="ORF">Amme_049_010</name>
</gene>
<organism evidence="2 3">
    <name type="scientific">Acidomonas methanolica NBRC 104435</name>
    <dbReference type="NCBI Taxonomy" id="1231351"/>
    <lineage>
        <taxon>Bacteria</taxon>
        <taxon>Pseudomonadati</taxon>
        <taxon>Pseudomonadota</taxon>
        <taxon>Alphaproteobacteria</taxon>
        <taxon>Acetobacterales</taxon>
        <taxon>Acetobacteraceae</taxon>
        <taxon>Acidomonas</taxon>
    </lineage>
</organism>
<evidence type="ECO:0000313" key="2">
    <source>
        <dbReference type="EMBL" id="GAJ29156.1"/>
    </source>
</evidence>
<proteinExistence type="predicted"/>
<evidence type="ECO:0000313" key="3">
    <source>
        <dbReference type="Proteomes" id="UP000019760"/>
    </source>
</evidence>
<sequence>MRRSYPAGRSRKSVLSGAGRGIMLRITWIGGIRWTRSCIGLIRPNRSAPKVEPGPDPETREMDDTGERL</sequence>
<reference evidence="3" key="1">
    <citation type="journal article" date="2014" name="FEMS Microbiol. Lett.">
        <title>Draft Genomic DNA Sequence of the Facultatively Methylotrophic Bacterium Acidomonas methanolica type strain MB58.</title>
        <authorList>
            <person name="Higashiura N."/>
            <person name="Hadano H."/>
            <person name="Hirakawa H."/>
            <person name="Matsutani M."/>
            <person name="Takabe S."/>
            <person name="Matsushita K."/>
            <person name="Azuma Y."/>
        </authorList>
    </citation>
    <scope>NUCLEOTIDE SEQUENCE [LARGE SCALE GENOMIC DNA]</scope>
    <source>
        <strain evidence="3">MB58</strain>
    </source>
</reference>
<dbReference type="AlphaFoldDB" id="A0A023D5T9"/>
<protein>
    <submittedName>
        <fullName evidence="2">Uncharacterized protein</fullName>
    </submittedName>
</protein>
<evidence type="ECO:0000256" key="1">
    <source>
        <dbReference type="SAM" id="MobiDB-lite"/>
    </source>
</evidence>
<reference evidence="2 3" key="2">
    <citation type="journal article" date="2014" name="FEMS Microbiol. Lett.">
        <title>Draft genomic DNA sequence of the facultatively methylotrophic bacterium Acidomonas methanolica type strain MB58.</title>
        <authorList>
            <person name="Higashiura N."/>
            <person name="Hadano H."/>
            <person name="Hirakawa H."/>
            <person name="Matsutani M."/>
            <person name="Takabe S."/>
            <person name="Matsushita K."/>
            <person name="Azuma Y."/>
        </authorList>
    </citation>
    <scope>NUCLEOTIDE SEQUENCE [LARGE SCALE GENOMIC DNA]</scope>
    <source>
        <strain evidence="2 3">MB58</strain>
    </source>
</reference>
<comment type="caution">
    <text evidence="2">The sequence shown here is derived from an EMBL/GenBank/DDBJ whole genome shotgun (WGS) entry which is preliminary data.</text>
</comment>
<feature type="compositionally biased region" description="Basic and acidic residues" evidence="1">
    <location>
        <begin position="57"/>
        <end position="69"/>
    </location>
</feature>
<feature type="region of interest" description="Disordered" evidence="1">
    <location>
        <begin position="43"/>
        <end position="69"/>
    </location>
</feature>
<keyword evidence="3" id="KW-1185">Reference proteome</keyword>
<dbReference type="Proteomes" id="UP000019760">
    <property type="component" value="Unassembled WGS sequence"/>
</dbReference>
<dbReference type="EMBL" id="BAND01000049">
    <property type="protein sequence ID" value="GAJ29156.1"/>
    <property type="molecule type" value="Genomic_DNA"/>
</dbReference>
<accession>A0A023D5T9</accession>